<dbReference type="Gene3D" id="1.10.238.10">
    <property type="entry name" value="EF-hand"/>
    <property type="match status" value="1"/>
</dbReference>
<dbReference type="Pfam" id="PF01023">
    <property type="entry name" value="S_100"/>
    <property type="match status" value="1"/>
</dbReference>
<reference evidence="2" key="2">
    <citation type="submission" date="2025-09" db="UniProtKB">
        <authorList>
            <consortium name="Ensembl"/>
        </authorList>
    </citation>
    <scope>IDENTIFICATION</scope>
</reference>
<dbReference type="AlphaFoldDB" id="A0A8C5PTE4"/>
<dbReference type="InterPro" id="IPR011992">
    <property type="entry name" value="EF-hand-dom_pair"/>
</dbReference>
<dbReference type="SUPFAM" id="SSF47473">
    <property type="entry name" value="EF-hand"/>
    <property type="match status" value="1"/>
</dbReference>
<accession>A0A8C5PTE4</accession>
<evidence type="ECO:0000313" key="2">
    <source>
        <dbReference type="Ensembl" id="ENSLLEP00000027654.1"/>
    </source>
</evidence>
<name>A0A8C5PTE4_9ANUR</name>
<organism evidence="2 3">
    <name type="scientific">Leptobrachium leishanense</name>
    <name type="common">Leishan spiny toad</name>
    <dbReference type="NCBI Taxonomy" id="445787"/>
    <lineage>
        <taxon>Eukaryota</taxon>
        <taxon>Metazoa</taxon>
        <taxon>Chordata</taxon>
        <taxon>Craniata</taxon>
        <taxon>Vertebrata</taxon>
        <taxon>Euteleostomi</taxon>
        <taxon>Amphibia</taxon>
        <taxon>Batrachia</taxon>
        <taxon>Anura</taxon>
        <taxon>Pelobatoidea</taxon>
        <taxon>Megophryidae</taxon>
        <taxon>Leptobrachium</taxon>
    </lineage>
</organism>
<dbReference type="GeneTree" id="ENSGT00980000202009"/>
<dbReference type="SMART" id="SM01394">
    <property type="entry name" value="S_100"/>
    <property type="match status" value="1"/>
</dbReference>
<feature type="domain" description="S100/CaBP-9k-type calcium binding subdomain" evidence="1">
    <location>
        <begin position="4"/>
        <end position="46"/>
    </location>
</feature>
<dbReference type="OrthoDB" id="8881129at2759"/>
<proteinExistence type="predicted"/>
<dbReference type="InterPro" id="IPR013787">
    <property type="entry name" value="S100_Ca-bd_sub"/>
</dbReference>
<evidence type="ECO:0000313" key="3">
    <source>
        <dbReference type="Proteomes" id="UP000694569"/>
    </source>
</evidence>
<dbReference type="Ensembl" id="ENSLLET00000028734.1">
    <property type="protein sequence ID" value="ENSLLEP00000027654.1"/>
    <property type="gene ID" value="ENSLLEG00000017546.1"/>
</dbReference>
<evidence type="ECO:0000259" key="1">
    <source>
        <dbReference type="SMART" id="SM01394"/>
    </source>
</evidence>
<reference evidence="2" key="1">
    <citation type="submission" date="2025-08" db="UniProtKB">
        <authorList>
            <consortium name="Ensembl"/>
        </authorList>
    </citation>
    <scope>IDENTIFICATION</scope>
</reference>
<sequence>MAAVESAVYNLLGVFHKYSAKEGDNLKLNKSELSTMLVQELPCCYTVSHLVIISENLNKSPIIDATLNPLK</sequence>
<dbReference type="Proteomes" id="UP000694569">
    <property type="component" value="Unplaced"/>
</dbReference>
<protein>
    <recommendedName>
        <fullName evidence="1">S100/CaBP-9k-type calcium binding subdomain domain-containing protein</fullName>
    </recommendedName>
</protein>
<keyword evidence="3" id="KW-1185">Reference proteome</keyword>